<dbReference type="InterPro" id="IPR018490">
    <property type="entry name" value="cNMP-bd_dom_sf"/>
</dbReference>
<dbReference type="Pfam" id="PF13545">
    <property type="entry name" value="HTH_Crp_2"/>
    <property type="match status" value="1"/>
</dbReference>
<dbReference type="GO" id="GO:0003677">
    <property type="term" value="F:DNA binding"/>
    <property type="evidence" value="ECO:0007669"/>
    <property type="project" value="UniProtKB-KW"/>
</dbReference>
<dbReference type="Proteomes" id="UP000610558">
    <property type="component" value="Unassembled WGS sequence"/>
</dbReference>
<evidence type="ECO:0000256" key="2">
    <source>
        <dbReference type="ARBA" id="ARBA00023125"/>
    </source>
</evidence>
<sequence length="228" mass="25532">MSNKRDILLGSPLLAGLPETAIEPLLEVAKLKKLVDGQLLYSQGEAGEAMYGVLSGSIRLYNRSEQGRELLVMQVERGDWIGEVSLFDGLPRSHDACAQGPCEVLVLAKADLDALLEKEPAMYRHFIPMLCRKLRMALSYVENVALYSLPERLARRLLELTEFYGEDDGEQGLRITLHLPQEDLAKMLAVTRQAVSRELKRLESEGLIRLAYGKLWVLDQAGLQKLAK</sequence>
<evidence type="ECO:0000313" key="6">
    <source>
        <dbReference type="EMBL" id="MBD2858666.1"/>
    </source>
</evidence>
<dbReference type="CDD" id="cd00038">
    <property type="entry name" value="CAP_ED"/>
    <property type="match status" value="1"/>
</dbReference>
<dbReference type="Pfam" id="PF00027">
    <property type="entry name" value="cNMP_binding"/>
    <property type="match status" value="1"/>
</dbReference>
<dbReference type="EMBL" id="JACXLD010000003">
    <property type="protein sequence ID" value="MBD2858666.1"/>
    <property type="molecule type" value="Genomic_DNA"/>
</dbReference>
<dbReference type="InterPro" id="IPR014710">
    <property type="entry name" value="RmlC-like_jellyroll"/>
</dbReference>
<gene>
    <name evidence="6" type="ORF">IB286_06545</name>
</gene>
<dbReference type="SUPFAM" id="SSF51206">
    <property type="entry name" value="cAMP-binding domain-like"/>
    <property type="match status" value="1"/>
</dbReference>
<dbReference type="InterPro" id="IPR000595">
    <property type="entry name" value="cNMP-bd_dom"/>
</dbReference>
<dbReference type="PROSITE" id="PS50042">
    <property type="entry name" value="CNMP_BINDING_3"/>
    <property type="match status" value="1"/>
</dbReference>
<keyword evidence="2" id="KW-0238">DNA-binding</keyword>
<dbReference type="SUPFAM" id="SSF46785">
    <property type="entry name" value="Winged helix' DNA-binding domain"/>
    <property type="match status" value="1"/>
</dbReference>
<dbReference type="InterPro" id="IPR036390">
    <property type="entry name" value="WH_DNA-bd_sf"/>
</dbReference>
<accession>A0A927C2N7</accession>
<dbReference type="InterPro" id="IPR050397">
    <property type="entry name" value="Env_Response_Regulators"/>
</dbReference>
<comment type="caution">
    <text evidence="6">The sequence shown here is derived from an EMBL/GenBank/DDBJ whole genome shotgun (WGS) entry which is preliminary data.</text>
</comment>
<keyword evidence="3" id="KW-0804">Transcription</keyword>
<dbReference type="Gene3D" id="1.10.10.10">
    <property type="entry name" value="Winged helix-like DNA-binding domain superfamily/Winged helix DNA-binding domain"/>
    <property type="match status" value="1"/>
</dbReference>
<keyword evidence="1" id="KW-0805">Transcription regulation</keyword>
<keyword evidence="7" id="KW-1185">Reference proteome</keyword>
<organism evidence="6 7">
    <name type="scientific">Spongiibacter pelagi</name>
    <dbReference type="NCBI Taxonomy" id="2760804"/>
    <lineage>
        <taxon>Bacteria</taxon>
        <taxon>Pseudomonadati</taxon>
        <taxon>Pseudomonadota</taxon>
        <taxon>Gammaproteobacteria</taxon>
        <taxon>Cellvibrionales</taxon>
        <taxon>Spongiibacteraceae</taxon>
        <taxon>Spongiibacter</taxon>
    </lineage>
</organism>
<dbReference type="PANTHER" id="PTHR24567:SF74">
    <property type="entry name" value="HTH-TYPE TRANSCRIPTIONAL REGULATOR ARCR"/>
    <property type="match status" value="1"/>
</dbReference>
<dbReference type="CDD" id="cd00092">
    <property type="entry name" value="HTH_CRP"/>
    <property type="match status" value="1"/>
</dbReference>
<dbReference type="InterPro" id="IPR036388">
    <property type="entry name" value="WH-like_DNA-bd_sf"/>
</dbReference>
<evidence type="ECO:0000259" key="4">
    <source>
        <dbReference type="PROSITE" id="PS50042"/>
    </source>
</evidence>
<dbReference type="InterPro" id="IPR012318">
    <property type="entry name" value="HTH_CRP"/>
</dbReference>
<dbReference type="RefSeq" id="WP_190763762.1">
    <property type="nucleotide sequence ID" value="NZ_JACXLD010000003.1"/>
</dbReference>
<dbReference type="GO" id="GO:0003700">
    <property type="term" value="F:DNA-binding transcription factor activity"/>
    <property type="evidence" value="ECO:0007669"/>
    <property type="project" value="TreeGrafter"/>
</dbReference>
<protein>
    <submittedName>
        <fullName evidence="6">Crp/Fnr family transcriptional regulator</fullName>
    </submittedName>
</protein>
<dbReference type="PROSITE" id="PS51063">
    <property type="entry name" value="HTH_CRP_2"/>
    <property type="match status" value="1"/>
</dbReference>
<evidence type="ECO:0000256" key="3">
    <source>
        <dbReference type="ARBA" id="ARBA00023163"/>
    </source>
</evidence>
<dbReference type="AlphaFoldDB" id="A0A927C2N7"/>
<dbReference type="SMART" id="SM00100">
    <property type="entry name" value="cNMP"/>
    <property type="match status" value="1"/>
</dbReference>
<dbReference type="SMART" id="SM00419">
    <property type="entry name" value="HTH_CRP"/>
    <property type="match status" value="1"/>
</dbReference>
<feature type="domain" description="HTH crp-type" evidence="5">
    <location>
        <begin position="147"/>
        <end position="221"/>
    </location>
</feature>
<evidence type="ECO:0000256" key="1">
    <source>
        <dbReference type="ARBA" id="ARBA00023015"/>
    </source>
</evidence>
<dbReference type="GO" id="GO:0005829">
    <property type="term" value="C:cytosol"/>
    <property type="evidence" value="ECO:0007669"/>
    <property type="project" value="TreeGrafter"/>
</dbReference>
<evidence type="ECO:0000259" key="5">
    <source>
        <dbReference type="PROSITE" id="PS51063"/>
    </source>
</evidence>
<dbReference type="Gene3D" id="2.60.120.10">
    <property type="entry name" value="Jelly Rolls"/>
    <property type="match status" value="1"/>
</dbReference>
<proteinExistence type="predicted"/>
<feature type="domain" description="Cyclic nucleotide-binding" evidence="4">
    <location>
        <begin position="13"/>
        <end position="133"/>
    </location>
</feature>
<evidence type="ECO:0000313" key="7">
    <source>
        <dbReference type="Proteomes" id="UP000610558"/>
    </source>
</evidence>
<reference evidence="6" key="1">
    <citation type="submission" date="2020-09" db="EMBL/GenBank/DDBJ databases">
        <authorList>
            <person name="Yoon J.-W."/>
        </authorList>
    </citation>
    <scope>NUCLEOTIDE SEQUENCE</scope>
    <source>
        <strain evidence="6">KMU-158</strain>
    </source>
</reference>
<name>A0A927C2N7_9GAMM</name>
<dbReference type="PANTHER" id="PTHR24567">
    <property type="entry name" value="CRP FAMILY TRANSCRIPTIONAL REGULATORY PROTEIN"/>
    <property type="match status" value="1"/>
</dbReference>